<dbReference type="EMBL" id="WNYA01033525">
    <property type="protein sequence ID" value="KAG8537133.1"/>
    <property type="molecule type" value="Genomic_DNA"/>
</dbReference>
<evidence type="ECO:0000313" key="2">
    <source>
        <dbReference type="EMBL" id="KAG8537133.1"/>
    </source>
</evidence>
<protein>
    <submittedName>
        <fullName evidence="2">Uncharacterized protein</fullName>
    </submittedName>
</protein>
<name>A0AAV6YTN6_ENGPU</name>
<sequence length="95" mass="11204">MTTSHLMYVEMSYLLVFSLHVFLYSSSHLKMKDITGFSVLDIYKSFSSLGRLKREENHLRFPNRLIKLYLEERSGICPGLVSTWTDKTNWLVRNL</sequence>
<proteinExistence type="predicted"/>
<keyword evidence="3" id="KW-1185">Reference proteome</keyword>
<gene>
    <name evidence="2" type="ORF">GDO81_025019</name>
</gene>
<keyword evidence="1" id="KW-0472">Membrane</keyword>
<feature type="transmembrane region" description="Helical" evidence="1">
    <location>
        <begin position="6"/>
        <end position="24"/>
    </location>
</feature>
<dbReference type="AlphaFoldDB" id="A0AAV6YTN6"/>
<keyword evidence="1" id="KW-0812">Transmembrane</keyword>
<dbReference type="Proteomes" id="UP000824782">
    <property type="component" value="Unassembled WGS sequence"/>
</dbReference>
<accession>A0AAV6YTN6</accession>
<evidence type="ECO:0000313" key="3">
    <source>
        <dbReference type="Proteomes" id="UP000824782"/>
    </source>
</evidence>
<organism evidence="2 3">
    <name type="scientific">Engystomops pustulosus</name>
    <name type="common">Tungara frog</name>
    <name type="synonym">Physalaemus pustulosus</name>
    <dbReference type="NCBI Taxonomy" id="76066"/>
    <lineage>
        <taxon>Eukaryota</taxon>
        <taxon>Metazoa</taxon>
        <taxon>Chordata</taxon>
        <taxon>Craniata</taxon>
        <taxon>Vertebrata</taxon>
        <taxon>Euteleostomi</taxon>
        <taxon>Amphibia</taxon>
        <taxon>Batrachia</taxon>
        <taxon>Anura</taxon>
        <taxon>Neobatrachia</taxon>
        <taxon>Hyloidea</taxon>
        <taxon>Leptodactylidae</taxon>
        <taxon>Leiuperinae</taxon>
        <taxon>Engystomops</taxon>
    </lineage>
</organism>
<reference evidence="2" key="1">
    <citation type="thesis" date="2020" institute="ProQuest LLC" country="789 East Eisenhower Parkway, Ann Arbor, MI, USA">
        <title>Comparative Genomics and Chromosome Evolution.</title>
        <authorList>
            <person name="Mudd A.B."/>
        </authorList>
    </citation>
    <scope>NUCLEOTIDE SEQUENCE</scope>
    <source>
        <strain evidence="2">237g6f4</strain>
        <tissue evidence="2">Blood</tissue>
    </source>
</reference>
<comment type="caution">
    <text evidence="2">The sequence shown here is derived from an EMBL/GenBank/DDBJ whole genome shotgun (WGS) entry which is preliminary data.</text>
</comment>
<evidence type="ECO:0000256" key="1">
    <source>
        <dbReference type="SAM" id="Phobius"/>
    </source>
</evidence>
<keyword evidence="1" id="KW-1133">Transmembrane helix</keyword>